<feature type="transmembrane region" description="Helical" evidence="1">
    <location>
        <begin position="175"/>
        <end position="195"/>
    </location>
</feature>
<dbReference type="RefSeq" id="WP_167463345.1">
    <property type="nucleotide sequence ID" value="NZ_CP046171.1"/>
</dbReference>
<dbReference type="AlphaFoldDB" id="A0A6G9XTK1"/>
<protein>
    <submittedName>
        <fullName evidence="2">Uncharacterized protein</fullName>
    </submittedName>
</protein>
<dbReference type="EMBL" id="CP046171">
    <property type="protein sequence ID" value="QIS04226.1"/>
    <property type="molecule type" value="Genomic_DNA"/>
</dbReference>
<organism evidence="2 3">
    <name type="scientific">Nocardia brasiliensis</name>
    <dbReference type="NCBI Taxonomy" id="37326"/>
    <lineage>
        <taxon>Bacteria</taxon>
        <taxon>Bacillati</taxon>
        <taxon>Actinomycetota</taxon>
        <taxon>Actinomycetes</taxon>
        <taxon>Mycobacteriales</taxon>
        <taxon>Nocardiaceae</taxon>
        <taxon>Nocardia</taxon>
    </lineage>
</organism>
<name>A0A6G9XTK1_NOCBR</name>
<keyword evidence="1" id="KW-1133">Transmembrane helix</keyword>
<keyword evidence="1" id="KW-0812">Transmembrane</keyword>
<evidence type="ECO:0000313" key="3">
    <source>
        <dbReference type="Proteomes" id="UP000501705"/>
    </source>
</evidence>
<feature type="transmembrane region" description="Helical" evidence="1">
    <location>
        <begin position="207"/>
        <end position="228"/>
    </location>
</feature>
<keyword evidence="1" id="KW-0472">Membrane</keyword>
<accession>A0A6G9XTK1</accession>
<proteinExistence type="predicted"/>
<feature type="transmembrane region" description="Helical" evidence="1">
    <location>
        <begin position="26"/>
        <end position="48"/>
    </location>
</feature>
<feature type="transmembrane region" description="Helical" evidence="1">
    <location>
        <begin position="240"/>
        <end position="260"/>
    </location>
</feature>
<evidence type="ECO:0000313" key="2">
    <source>
        <dbReference type="EMBL" id="QIS04226.1"/>
    </source>
</evidence>
<evidence type="ECO:0000256" key="1">
    <source>
        <dbReference type="SAM" id="Phobius"/>
    </source>
</evidence>
<sequence>MSEMPTTPMLLAGTWTPPPVTEAGPLAAWLLLGVGLASVLASLVYAAGLALARDRENAKLFWLITLGALVVFSFYVEPWMDVIGATTYMTNVFDPVVTIVDRPIPWHVVVAYTGGIGVATMGAYLLIRNGRPARELFGWAAFISVTECLGEMISCHYGVMLYYDNKALVFGVPMPSLIQNGGMFVLIGATLAALLPRLHGWRRAVVVPFVAPAVYLAYTLLCTLPSYYAIHNDASTAVSWGLSIVSTALNLGAVIAAAYAPTVVRLRTEAARSVPRPRTPVVA</sequence>
<dbReference type="Proteomes" id="UP000501705">
    <property type="component" value="Chromosome"/>
</dbReference>
<gene>
    <name evidence="2" type="ORF">F5X71_19510</name>
</gene>
<reference evidence="2 3" key="1">
    <citation type="journal article" date="2019" name="ACS Chem. Biol.">
        <title>Identification and Mobilization of a Cryptic Antibiotic Biosynthesis Gene Locus from a Human-Pathogenic Nocardia Isolate.</title>
        <authorList>
            <person name="Herisse M."/>
            <person name="Ishida K."/>
            <person name="Porter J.L."/>
            <person name="Howden B."/>
            <person name="Hertweck C."/>
            <person name="Stinear T.P."/>
            <person name="Pidot S.J."/>
        </authorList>
    </citation>
    <scope>NUCLEOTIDE SEQUENCE [LARGE SCALE GENOMIC DNA]</scope>
    <source>
        <strain evidence="2 3">AUSMDU00024985</strain>
    </source>
</reference>
<feature type="transmembrane region" description="Helical" evidence="1">
    <location>
        <begin position="60"/>
        <end position="76"/>
    </location>
</feature>
<feature type="transmembrane region" description="Helical" evidence="1">
    <location>
        <begin position="139"/>
        <end position="163"/>
    </location>
</feature>
<feature type="transmembrane region" description="Helical" evidence="1">
    <location>
        <begin position="104"/>
        <end position="127"/>
    </location>
</feature>